<reference evidence="3 4" key="1">
    <citation type="submission" date="2019-03" db="EMBL/GenBank/DDBJ databases">
        <title>Draft Genome Sequence of Massilia arenosa sp. nov., a Novel Massilia Species Isolated from a Sandy-loam Maize Soil.</title>
        <authorList>
            <person name="Raths R."/>
            <person name="Peta V."/>
            <person name="Bucking H."/>
        </authorList>
    </citation>
    <scope>NUCLEOTIDE SEQUENCE [LARGE SCALE GENOMIC DNA]</scope>
    <source>
        <strain evidence="3 4">MC02</strain>
    </source>
</reference>
<evidence type="ECO:0000259" key="2">
    <source>
        <dbReference type="SMART" id="SM00460"/>
    </source>
</evidence>
<dbReference type="AlphaFoldDB" id="A0A4Y9SA75"/>
<feature type="transmembrane region" description="Helical" evidence="1">
    <location>
        <begin position="135"/>
        <end position="153"/>
    </location>
</feature>
<evidence type="ECO:0000313" key="3">
    <source>
        <dbReference type="EMBL" id="TFW17014.1"/>
    </source>
</evidence>
<dbReference type="SMART" id="SM00460">
    <property type="entry name" value="TGc"/>
    <property type="match status" value="1"/>
</dbReference>
<keyword evidence="4" id="KW-1185">Reference proteome</keyword>
<protein>
    <submittedName>
        <fullName evidence="3">DUF3488 domain-containing protein</fullName>
    </submittedName>
</protein>
<dbReference type="Pfam" id="PF01841">
    <property type="entry name" value="Transglut_core"/>
    <property type="match status" value="1"/>
</dbReference>
<keyword evidence="1" id="KW-1133">Transmembrane helix</keyword>
<feature type="transmembrane region" description="Helical" evidence="1">
    <location>
        <begin position="555"/>
        <end position="574"/>
    </location>
</feature>
<dbReference type="Proteomes" id="UP000298438">
    <property type="component" value="Unassembled WGS sequence"/>
</dbReference>
<dbReference type="InterPro" id="IPR052901">
    <property type="entry name" value="Bact_TGase-like"/>
</dbReference>
<dbReference type="Gene3D" id="3.10.620.30">
    <property type="match status" value="1"/>
</dbReference>
<keyword evidence="1" id="KW-0472">Membrane</keyword>
<comment type="caution">
    <text evidence="3">The sequence shown here is derived from an EMBL/GenBank/DDBJ whole genome shotgun (WGS) entry which is preliminary data.</text>
</comment>
<feature type="transmembrane region" description="Helical" evidence="1">
    <location>
        <begin position="20"/>
        <end position="49"/>
    </location>
</feature>
<accession>A0A4Y9SA75</accession>
<dbReference type="Pfam" id="PF13559">
    <property type="entry name" value="DUF4129"/>
    <property type="match status" value="1"/>
</dbReference>
<gene>
    <name evidence="3" type="ORF">E4L96_15130</name>
</gene>
<feature type="transmembrane region" description="Helical" evidence="1">
    <location>
        <begin position="111"/>
        <end position="129"/>
    </location>
</feature>
<evidence type="ECO:0000313" key="4">
    <source>
        <dbReference type="Proteomes" id="UP000298438"/>
    </source>
</evidence>
<dbReference type="InterPro" id="IPR002931">
    <property type="entry name" value="Transglutaminase-like"/>
</dbReference>
<proteinExistence type="predicted"/>
<name>A0A4Y9SA75_9BURK</name>
<dbReference type="PANTHER" id="PTHR42736:SF1">
    <property type="entry name" value="PROTEIN-GLUTAMINE GAMMA-GLUTAMYLTRANSFERASE"/>
    <property type="match status" value="1"/>
</dbReference>
<dbReference type="InterPro" id="IPR038765">
    <property type="entry name" value="Papain-like_cys_pep_sf"/>
</dbReference>
<feature type="transmembrane region" description="Helical" evidence="1">
    <location>
        <begin position="165"/>
        <end position="187"/>
    </location>
</feature>
<dbReference type="EMBL" id="SPVF01000193">
    <property type="protein sequence ID" value="TFW17014.1"/>
    <property type="molecule type" value="Genomic_DNA"/>
</dbReference>
<dbReference type="Pfam" id="PF11992">
    <property type="entry name" value="TgpA_N"/>
    <property type="match status" value="1"/>
</dbReference>
<dbReference type="RefSeq" id="WP_135208059.1">
    <property type="nucleotide sequence ID" value="NZ_SPVF01000193.1"/>
</dbReference>
<evidence type="ECO:0000256" key="1">
    <source>
        <dbReference type="SAM" id="Phobius"/>
    </source>
</evidence>
<dbReference type="InterPro" id="IPR025403">
    <property type="entry name" value="TgpA-like_C"/>
</dbReference>
<keyword evidence="1" id="KW-0812">Transmembrane</keyword>
<dbReference type="SUPFAM" id="SSF54001">
    <property type="entry name" value="Cysteine proteinases"/>
    <property type="match status" value="1"/>
</dbReference>
<feature type="transmembrane region" description="Helical" evidence="1">
    <location>
        <begin position="61"/>
        <end position="79"/>
    </location>
</feature>
<feature type="domain" description="Transglutaminase-like" evidence="2">
    <location>
        <begin position="409"/>
        <end position="480"/>
    </location>
</feature>
<dbReference type="PANTHER" id="PTHR42736">
    <property type="entry name" value="PROTEIN-GLUTAMINE GAMMA-GLUTAMYLTRANSFERASE"/>
    <property type="match status" value="1"/>
</dbReference>
<dbReference type="OrthoDB" id="9804872at2"/>
<organism evidence="3 4">
    <name type="scientific">Zemynaea arenosa</name>
    <dbReference type="NCBI Taxonomy" id="2561931"/>
    <lineage>
        <taxon>Bacteria</taxon>
        <taxon>Pseudomonadati</taxon>
        <taxon>Pseudomonadota</taxon>
        <taxon>Betaproteobacteria</taxon>
        <taxon>Burkholderiales</taxon>
        <taxon>Oxalobacteraceae</taxon>
        <taxon>Telluria group</taxon>
        <taxon>Zemynaea</taxon>
    </lineage>
</organism>
<dbReference type="InterPro" id="IPR021878">
    <property type="entry name" value="TgpA_N"/>
</dbReference>
<sequence length="662" mass="73447">MISSESWHTRLTRDKSNTLLLIGAALLVLLPQMGHLPLWVSLVCAATLLWRTVLTLRGKRLPPSIILLPAACLAMAGILREYHTILGRDAGVAMLAMLVAFKMLEMHAKRDLFVVVFLCFFIMLTNFLYSQSIGTGAMMFLSLIVLVTAQLTFQFTGQVPPLRRRLLLGSIIVGCAVPLAVVLFVVFPRVTGPLWGMPGDAGAGRTGLSDQMAPGNMASLAQNDDPAFRVHFLDPMPAQEQLYWRAVVLSDFDGRTWTRGRRTRLTRAAVTLHGPPIRHQITLEAASARWLFALDLPARMPQLPGHQIGVTREFEIATDRPLAQRVRYDAVSYPSYELEAEPELDDAFRWVQLPVNTNPRARAWGAELAQIADPQQRIAAVLRRFHRESFVYTLEPPLLPGNDTIDDFLYGTRAGFCEHYAGAFVFLMRASGLPARVVTGYQGGELNPVDGFVTVRQSDAHAWAEVWVRNRGWIRVDPTAAVAPERVRRGLASAITPPAPFGIPGLQTLVELRNSNALFSSLRFHLSAINNSWNQWVLNYTPERQRGVMETLTDMFGNLRTLLGILAIAILAAIGRKVRQRTRGDPIDVLYSALCRQLGKRGLVRAPDEGPTAFAARVRAAPLEGRDAILRFLALYSDYKYAAHAATPDLPATLKTLLNESR</sequence>